<dbReference type="EMBL" id="JAWIIV010000002">
    <property type="protein sequence ID" value="MEC4718227.1"/>
    <property type="molecule type" value="Genomic_DNA"/>
</dbReference>
<dbReference type="Proteomes" id="UP001352263">
    <property type="component" value="Unassembled WGS sequence"/>
</dbReference>
<keyword evidence="2" id="KW-1185">Reference proteome</keyword>
<evidence type="ECO:0008006" key="3">
    <source>
        <dbReference type="Google" id="ProtNLM"/>
    </source>
</evidence>
<dbReference type="RefSeq" id="WP_326504981.1">
    <property type="nucleotide sequence ID" value="NZ_JAWIIV010000002.1"/>
</dbReference>
<protein>
    <recommendedName>
        <fullName evidence="3">DksA C4-type domain-containing protein</fullName>
    </recommendedName>
</protein>
<comment type="caution">
    <text evidence="1">The sequence shown here is derived from an EMBL/GenBank/DDBJ whole genome shotgun (WGS) entry which is preliminary data.</text>
</comment>
<reference evidence="1 2" key="1">
    <citation type="submission" date="2023-10" db="EMBL/GenBank/DDBJ databases">
        <title>Noviherbaspirillum sp. CPCC 100848 genome assembly.</title>
        <authorList>
            <person name="Li X.Y."/>
            <person name="Fang X.M."/>
        </authorList>
    </citation>
    <scope>NUCLEOTIDE SEQUENCE [LARGE SCALE GENOMIC DNA]</scope>
    <source>
        <strain evidence="1 2">CPCC 100848</strain>
    </source>
</reference>
<evidence type="ECO:0000313" key="2">
    <source>
        <dbReference type="Proteomes" id="UP001352263"/>
    </source>
</evidence>
<accession>A0ABU6J4G4</accession>
<name>A0ABU6J4G4_9BURK</name>
<sequence length="88" mass="9555">MAADKQRKEVVRLVDGCNDLTLPRARLAEVLVCDEASIERVLDAMGFQSCNCCSVWKTAADLPVEDPEGPGERLCEACATEKRLATAT</sequence>
<gene>
    <name evidence="1" type="ORF">RY831_03640</name>
</gene>
<evidence type="ECO:0000313" key="1">
    <source>
        <dbReference type="EMBL" id="MEC4718227.1"/>
    </source>
</evidence>
<organism evidence="1 2">
    <name type="scientific">Noviherbaspirillum album</name>
    <dbReference type="NCBI Taxonomy" id="3080276"/>
    <lineage>
        <taxon>Bacteria</taxon>
        <taxon>Pseudomonadati</taxon>
        <taxon>Pseudomonadota</taxon>
        <taxon>Betaproteobacteria</taxon>
        <taxon>Burkholderiales</taxon>
        <taxon>Oxalobacteraceae</taxon>
        <taxon>Noviherbaspirillum</taxon>
    </lineage>
</organism>
<proteinExistence type="predicted"/>